<protein>
    <submittedName>
        <fullName evidence="2">DUF3782 domain-containing protein</fullName>
    </submittedName>
</protein>
<feature type="coiled-coil region" evidence="1">
    <location>
        <begin position="47"/>
        <end position="81"/>
    </location>
</feature>
<sequence>MAEAITIADIYKLFEQTNAALDQSRIEFNRSIAASRAEFEQSLAKSRTEADRRAADADRRLAKLEKTVERTSKAVDSLTTRWGSFVEELVRPAVVRMFRDRGILITHTMERVRSPLASGMPMEIDILGVNGMKVVAVECKSRLSKDDVDEMIGRLINFKTAFPEYAQYSLYGAVAVIEINEGVDVYAYRKGLFVIRTNGASVEIANDDQFLPMTWG</sequence>
<name>A0A926UQ97_9CYAN</name>
<dbReference type="PANTHER" id="PTHR38753">
    <property type="entry name" value="SLR1441 PROTEIN"/>
    <property type="match status" value="1"/>
</dbReference>
<gene>
    <name evidence="2" type="ORF">H6F44_03995</name>
</gene>
<dbReference type="InterPro" id="IPR024271">
    <property type="entry name" value="DUF3782"/>
</dbReference>
<evidence type="ECO:0000256" key="1">
    <source>
        <dbReference type="SAM" id="Coils"/>
    </source>
</evidence>
<comment type="caution">
    <text evidence="2">The sequence shown here is derived from an EMBL/GenBank/DDBJ whole genome shotgun (WGS) entry which is preliminary data.</text>
</comment>
<keyword evidence="3" id="KW-1185">Reference proteome</keyword>
<dbReference type="SUPFAM" id="SSF52980">
    <property type="entry name" value="Restriction endonuclease-like"/>
    <property type="match status" value="1"/>
</dbReference>
<keyword evidence="1" id="KW-0175">Coiled coil</keyword>
<proteinExistence type="predicted"/>
<reference evidence="2" key="2">
    <citation type="submission" date="2020-08" db="EMBL/GenBank/DDBJ databases">
        <authorList>
            <person name="Chen M."/>
            <person name="Teng W."/>
            <person name="Zhao L."/>
            <person name="Hu C."/>
            <person name="Zhou Y."/>
            <person name="Han B."/>
            <person name="Song L."/>
            <person name="Shu W."/>
        </authorList>
    </citation>
    <scope>NUCLEOTIDE SEQUENCE</scope>
    <source>
        <strain evidence="2">FACHB-1277</strain>
    </source>
</reference>
<evidence type="ECO:0000313" key="2">
    <source>
        <dbReference type="EMBL" id="MBD2149289.1"/>
    </source>
</evidence>
<dbReference type="PANTHER" id="PTHR38753:SF1">
    <property type="entry name" value="SLR1441 PROTEIN"/>
    <property type="match status" value="1"/>
</dbReference>
<accession>A0A926UQ97</accession>
<dbReference type="AlphaFoldDB" id="A0A926UQ97"/>
<organism evidence="2 3">
    <name type="scientific">Pseudanabaena cinerea FACHB-1277</name>
    <dbReference type="NCBI Taxonomy" id="2949581"/>
    <lineage>
        <taxon>Bacteria</taxon>
        <taxon>Bacillati</taxon>
        <taxon>Cyanobacteriota</taxon>
        <taxon>Cyanophyceae</taxon>
        <taxon>Pseudanabaenales</taxon>
        <taxon>Pseudanabaenaceae</taxon>
        <taxon>Pseudanabaena</taxon>
        <taxon>Pseudanabaena cinerea</taxon>
    </lineage>
</organism>
<dbReference type="RefSeq" id="WP_190349659.1">
    <property type="nucleotide sequence ID" value="NZ_JACJPY010000007.1"/>
</dbReference>
<evidence type="ECO:0000313" key="3">
    <source>
        <dbReference type="Proteomes" id="UP000631421"/>
    </source>
</evidence>
<dbReference type="Proteomes" id="UP000631421">
    <property type="component" value="Unassembled WGS sequence"/>
</dbReference>
<dbReference type="InterPro" id="IPR011335">
    <property type="entry name" value="Restrct_endonuc-II-like"/>
</dbReference>
<dbReference type="EMBL" id="JACJPY010000007">
    <property type="protein sequence ID" value="MBD2149289.1"/>
    <property type="molecule type" value="Genomic_DNA"/>
</dbReference>
<reference evidence="2" key="1">
    <citation type="journal article" date="2015" name="ISME J.">
        <title>Draft Genome Sequence of Streptomyces incarnatus NRRL8089, which Produces the Nucleoside Antibiotic Sinefungin.</title>
        <authorList>
            <person name="Oshima K."/>
            <person name="Hattori M."/>
            <person name="Shimizu H."/>
            <person name="Fukuda K."/>
            <person name="Nemoto M."/>
            <person name="Inagaki K."/>
            <person name="Tamura T."/>
        </authorList>
    </citation>
    <scope>NUCLEOTIDE SEQUENCE</scope>
    <source>
        <strain evidence="2">FACHB-1277</strain>
    </source>
</reference>
<dbReference type="Pfam" id="PF12644">
    <property type="entry name" value="DUF3782"/>
    <property type="match status" value="1"/>
</dbReference>